<dbReference type="PANTHER" id="PTHR43204">
    <property type="entry name" value="ABC TRANSPORTER I FAMILY MEMBER 6, CHLOROPLASTIC"/>
    <property type="match status" value="1"/>
</dbReference>
<dbReference type="GO" id="GO:0016887">
    <property type="term" value="F:ATP hydrolysis activity"/>
    <property type="evidence" value="ECO:0007669"/>
    <property type="project" value="InterPro"/>
</dbReference>
<name>A0A6A2YSS4_HIBSY</name>
<dbReference type="InterPro" id="IPR010230">
    <property type="entry name" value="FeS-cluster_ATPase_SufC"/>
</dbReference>
<dbReference type="EMBL" id="VEPZ02001291">
    <property type="protein sequence ID" value="KAE8682092.1"/>
    <property type="molecule type" value="Genomic_DNA"/>
</dbReference>
<keyword evidence="2" id="KW-0067">ATP-binding</keyword>
<reference evidence="4" key="1">
    <citation type="submission" date="2019-09" db="EMBL/GenBank/DDBJ databases">
        <title>Draft genome information of white flower Hibiscus syriacus.</title>
        <authorList>
            <person name="Kim Y.-M."/>
        </authorList>
    </citation>
    <scope>NUCLEOTIDE SEQUENCE [LARGE SCALE GENOMIC DNA]</scope>
    <source>
        <strain evidence="4">YM2019G1</strain>
    </source>
</reference>
<evidence type="ECO:0000256" key="2">
    <source>
        <dbReference type="ARBA" id="ARBA00022840"/>
    </source>
</evidence>
<feature type="domain" description="ABC transporter" evidence="3">
    <location>
        <begin position="149"/>
        <end position="195"/>
    </location>
</feature>
<keyword evidence="5" id="KW-1185">Reference proteome</keyword>
<sequence length="305" mass="33419">MAFDLGISRYTSCLCIMLVRIHFSRSHDHLDGVTLNHKINVDASTVQSHLRGEACIAEAYAITIGLQLGLTLGATQILIDSDATNLIRALLHQYSLLLPSSNENLLQPPLSLSRSLALSAYAPLTRRLLVPSPLPSPPSNFPPPSTEILKGVDLVVNHGEIHAIMGKNGSGKSTFSKVLIGHPDYEVTGGSVCLRERICLTWSRRKGLLPDFYDSMLIYPKLDLVNMKTDFLNRNVNEGFSGGERKRNEILQLADPISIPSEWASILRPIAAMFCRGNFSVRHVPRSRNLAADHLAKLASGSYSG</sequence>
<dbReference type="Proteomes" id="UP000436088">
    <property type="component" value="Unassembled WGS sequence"/>
</dbReference>
<evidence type="ECO:0000259" key="3">
    <source>
        <dbReference type="Pfam" id="PF00005"/>
    </source>
</evidence>
<keyword evidence="1" id="KW-0547">Nucleotide-binding</keyword>
<evidence type="ECO:0000313" key="4">
    <source>
        <dbReference type="EMBL" id="KAE8682092.1"/>
    </source>
</evidence>
<comment type="caution">
    <text evidence="4">The sequence shown here is derived from an EMBL/GenBank/DDBJ whole genome shotgun (WGS) entry which is preliminary data.</text>
</comment>
<dbReference type="InterPro" id="IPR003439">
    <property type="entry name" value="ABC_transporter-like_ATP-bd"/>
</dbReference>
<protein>
    <submittedName>
        <fullName evidence="4">ABC transporter I family member 6</fullName>
    </submittedName>
</protein>
<dbReference type="AlphaFoldDB" id="A0A6A2YSS4"/>
<accession>A0A6A2YSS4</accession>
<dbReference type="PANTHER" id="PTHR43204:SF1">
    <property type="entry name" value="ABC TRANSPORTER I FAMILY MEMBER 6, CHLOROPLASTIC"/>
    <property type="match status" value="1"/>
</dbReference>
<dbReference type="SUPFAM" id="SSF52540">
    <property type="entry name" value="P-loop containing nucleoside triphosphate hydrolases"/>
    <property type="match status" value="1"/>
</dbReference>
<gene>
    <name evidence="4" type="ORF">F3Y22_tig00111275pilonHSYRG00002</name>
</gene>
<dbReference type="Pfam" id="PF00005">
    <property type="entry name" value="ABC_tran"/>
    <property type="match status" value="1"/>
</dbReference>
<dbReference type="InterPro" id="IPR027417">
    <property type="entry name" value="P-loop_NTPase"/>
</dbReference>
<dbReference type="Gene3D" id="3.40.50.300">
    <property type="entry name" value="P-loop containing nucleotide triphosphate hydrolases"/>
    <property type="match status" value="1"/>
</dbReference>
<evidence type="ECO:0000256" key="1">
    <source>
        <dbReference type="ARBA" id="ARBA00022741"/>
    </source>
</evidence>
<dbReference type="GO" id="GO:0005524">
    <property type="term" value="F:ATP binding"/>
    <property type="evidence" value="ECO:0007669"/>
    <property type="project" value="UniProtKB-KW"/>
</dbReference>
<proteinExistence type="predicted"/>
<organism evidence="4 5">
    <name type="scientific">Hibiscus syriacus</name>
    <name type="common">Rose of Sharon</name>
    <dbReference type="NCBI Taxonomy" id="106335"/>
    <lineage>
        <taxon>Eukaryota</taxon>
        <taxon>Viridiplantae</taxon>
        <taxon>Streptophyta</taxon>
        <taxon>Embryophyta</taxon>
        <taxon>Tracheophyta</taxon>
        <taxon>Spermatophyta</taxon>
        <taxon>Magnoliopsida</taxon>
        <taxon>eudicotyledons</taxon>
        <taxon>Gunneridae</taxon>
        <taxon>Pentapetalae</taxon>
        <taxon>rosids</taxon>
        <taxon>malvids</taxon>
        <taxon>Malvales</taxon>
        <taxon>Malvaceae</taxon>
        <taxon>Malvoideae</taxon>
        <taxon>Hibiscus</taxon>
    </lineage>
</organism>
<evidence type="ECO:0000313" key="5">
    <source>
        <dbReference type="Proteomes" id="UP000436088"/>
    </source>
</evidence>